<proteinExistence type="predicted"/>
<dbReference type="AlphaFoldDB" id="A0A645BSB0"/>
<reference evidence="1" key="1">
    <citation type="submission" date="2019-08" db="EMBL/GenBank/DDBJ databases">
        <authorList>
            <person name="Kucharzyk K."/>
            <person name="Murdoch R.W."/>
            <person name="Higgins S."/>
            <person name="Loffler F."/>
        </authorList>
    </citation>
    <scope>NUCLEOTIDE SEQUENCE</scope>
</reference>
<organism evidence="1">
    <name type="scientific">bioreactor metagenome</name>
    <dbReference type="NCBI Taxonomy" id="1076179"/>
    <lineage>
        <taxon>unclassified sequences</taxon>
        <taxon>metagenomes</taxon>
        <taxon>ecological metagenomes</taxon>
    </lineage>
</organism>
<gene>
    <name evidence="1" type="ORF">SDC9_114894</name>
</gene>
<sequence>MTEKYFKELTRVLAKNGIEAAPLEKNTLPILLGGRSACRVEPSGDMCIFPDDTRSPEADELYHRVAPFSRMVKEYMTAIERAPLLKATALDEDFRLLAEFNGVVFAGRETEHGYMFVTWERDYEGTGVICGGYYLDAYEAAKQDFAIRAGLIQDQRLFSSDQLLNIYQSINNTFEAGYDLTQEDKQNLSDIQEQIEDILPDVNERIAAIQQKAFDTMQGQSM</sequence>
<accession>A0A645BSB0</accession>
<protein>
    <submittedName>
        <fullName evidence="1">Uncharacterized protein</fullName>
    </submittedName>
</protein>
<dbReference type="EMBL" id="VSSQ01021988">
    <property type="protein sequence ID" value="MPM67968.1"/>
    <property type="molecule type" value="Genomic_DNA"/>
</dbReference>
<comment type="caution">
    <text evidence="1">The sequence shown here is derived from an EMBL/GenBank/DDBJ whole genome shotgun (WGS) entry which is preliminary data.</text>
</comment>
<name>A0A645BSB0_9ZZZZ</name>
<evidence type="ECO:0000313" key="1">
    <source>
        <dbReference type="EMBL" id="MPM67968.1"/>
    </source>
</evidence>